<keyword evidence="3" id="KW-1185">Reference proteome</keyword>
<evidence type="ECO:0000313" key="3">
    <source>
        <dbReference type="Proteomes" id="UP000765509"/>
    </source>
</evidence>
<evidence type="ECO:0000256" key="1">
    <source>
        <dbReference type="SAM" id="MobiDB-lite"/>
    </source>
</evidence>
<gene>
    <name evidence="2" type="ORF">O181_095859</name>
</gene>
<name>A0A9Q3PC60_9BASI</name>
<feature type="region of interest" description="Disordered" evidence="1">
    <location>
        <begin position="1"/>
        <end position="39"/>
    </location>
</feature>
<organism evidence="2 3">
    <name type="scientific">Austropuccinia psidii MF-1</name>
    <dbReference type="NCBI Taxonomy" id="1389203"/>
    <lineage>
        <taxon>Eukaryota</taxon>
        <taxon>Fungi</taxon>
        <taxon>Dikarya</taxon>
        <taxon>Basidiomycota</taxon>
        <taxon>Pucciniomycotina</taxon>
        <taxon>Pucciniomycetes</taxon>
        <taxon>Pucciniales</taxon>
        <taxon>Sphaerophragmiaceae</taxon>
        <taxon>Austropuccinia</taxon>
    </lineage>
</organism>
<feature type="compositionally biased region" description="Basic and acidic residues" evidence="1">
    <location>
        <begin position="7"/>
        <end position="23"/>
    </location>
</feature>
<comment type="caution">
    <text evidence="2">The sequence shown here is derived from an EMBL/GenBank/DDBJ whole genome shotgun (WGS) entry which is preliminary data.</text>
</comment>
<accession>A0A9Q3PC60</accession>
<reference evidence="2" key="1">
    <citation type="submission" date="2021-03" db="EMBL/GenBank/DDBJ databases">
        <title>Draft genome sequence of rust myrtle Austropuccinia psidii MF-1, a brazilian biotype.</title>
        <authorList>
            <person name="Quecine M.C."/>
            <person name="Pachon D.M.R."/>
            <person name="Bonatelli M.L."/>
            <person name="Correr F.H."/>
            <person name="Franceschini L.M."/>
            <person name="Leite T.F."/>
            <person name="Margarido G.R.A."/>
            <person name="Almeida C.A."/>
            <person name="Ferrarezi J.A."/>
            <person name="Labate C.A."/>
        </authorList>
    </citation>
    <scope>NUCLEOTIDE SEQUENCE</scope>
    <source>
        <strain evidence="2">MF-1</strain>
    </source>
</reference>
<proteinExistence type="predicted"/>
<evidence type="ECO:0000313" key="2">
    <source>
        <dbReference type="EMBL" id="MBW0556144.1"/>
    </source>
</evidence>
<protein>
    <submittedName>
        <fullName evidence="2">Uncharacterized protein</fullName>
    </submittedName>
</protein>
<dbReference type="EMBL" id="AVOT02063440">
    <property type="protein sequence ID" value="MBW0556144.1"/>
    <property type="molecule type" value="Genomic_DNA"/>
</dbReference>
<sequence length="136" mass="15677">MSPNHSETNDEPRRDDSMVHEEGTQSNSEFNHPQMPLAHSMLEESKIRQKRNQARIAHNVAKCVSQKEQQRCLKEELPENVHGMRSAVHAHCWFLLKVRDKDFSSLPAPPSMEELEIEIQVSGYLGYVPKDVFNEP</sequence>
<dbReference type="AlphaFoldDB" id="A0A9Q3PC60"/>
<dbReference type="Proteomes" id="UP000765509">
    <property type="component" value="Unassembled WGS sequence"/>
</dbReference>